<dbReference type="KEGG" id="auh:AWM75_04935"/>
<proteinExistence type="predicted"/>
<evidence type="ECO:0000313" key="2">
    <source>
        <dbReference type="Proteomes" id="UP000062260"/>
    </source>
</evidence>
<dbReference type="Gene3D" id="1.20.120.570">
    <property type="entry name" value="YkyA-like"/>
    <property type="match status" value="1"/>
</dbReference>
<organism evidence="1 2">
    <name type="scientific">Aerococcus urinaehominis</name>
    <dbReference type="NCBI Taxonomy" id="128944"/>
    <lineage>
        <taxon>Bacteria</taxon>
        <taxon>Bacillati</taxon>
        <taxon>Bacillota</taxon>
        <taxon>Bacilli</taxon>
        <taxon>Lactobacillales</taxon>
        <taxon>Aerococcaceae</taxon>
        <taxon>Aerococcus</taxon>
    </lineage>
</organism>
<dbReference type="SUPFAM" id="SSF51445">
    <property type="entry name" value="(Trans)glycosidases"/>
    <property type="match status" value="1"/>
</dbReference>
<reference evidence="2" key="2">
    <citation type="submission" date="2016-01" db="EMBL/GenBank/DDBJ databases">
        <title>Six Aerococcus type strain genome sequencing and assembly using PacBio and Illumina Hiseq.</title>
        <authorList>
            <person name="Carkaci D."/>
            <person name="Dargis R."/>
            <person name="Nielsen X.C."/>
            <person name="Skovgaard O."/>
            <person name="Fuursted K."/>
            <person name="Christensen J.J."/>
        </authorList>
    </citation>
    <scope>NUCLEOTIDE SEQUENCE [LARGE SCALE GENOMIC DNA]</scope>
    <source>
        <strain evidence="2">CCUG42038B</strain>
    </source>
</reference>
<dbReference type="Pfam" id="PF10368">
    <property type="entry name" value="YkyA"/>
    <property type="match status" value="1"/>
</dbReference>
<dbReference type="Pfam" id="PF13200">
    <property type="entry name" value="DUF4015"/>
    <property type="match status" value="1"/>
</dbReference>
<dbReference type="InterPro" id="IPR019454">
    <property type="entry name" value="Lipoprot_YkyA-like"/>
</dbReference>
<dbReference type="Gene3D" id="3.20.20.80">
    <property type="entry name" value="Glycosidases"/>
    <property type="match status" value="1"/>
</dbReference>
<dbReference type="InterPro" id="IPR025275">
    <property type="entry name" value="DUF4015"/>
</dbReference>
<dbReference type="RefSeq" id="WP_067978987.1">
    <property type="nucleotide sequence ID" value="NZ_CP014163.1"/>
</dbReference>
<dbReference type="STRING" id="128944.AWM75_04935"/>
<keyword evidence="2" id="KW-1185">Reference proteome</keyword>
<sequence length="563" mass="62192">MKKKAATLLMTSFLLVGCQKNLESESKKAQENFQDAITAINEIQAAEDQLSEDFKKDIAADESLTILTKKDGASQTNLKSRQDAFSDLKKANDNFQDNISWLAEDGQAQDLAQAGQAAGESLNAYIQDYQSLLEAEDNFYQHLTKEEADLASFDDGISQLNQMHQQAQADLAQASQATPAIMAVDTSAKLEEGPTELSVNTGGQFIERPSRLPGKFTFDSGVDIAYPEEGVKGIYFSAHGMGTPEIYQRNIDLIKSSGLNSVVIDYKSDWGSITTDVETDDKLIQSMVQKTFDKNDVMATLEENQIYPIARITTFKDNFAATDKPEWSFRDSNGEVWTDDIGAAYLNPYNKEVWAYVVDIAKEAAKAGFKDIQFDYVRFPEAFDSLATELDYDMGDYAEYGKDSVEARQLAIADFLAYAKKELEVYGVEVSADIFGYVTTSGSATGIGQDYAAIAENVDAISAMIYPSHWTPGDFGIAAPDKEPGAVVEHYITAELALNNNLSHPPKSRPWLQDFTASYLPDGMYIDYNAPQVQAQIDTLAEHGVHEYLLWDASNDYSTGVNY</sequence>
<dbReference type="InterPro" id="IPR017853">
    <property type="entry name" value="GH"/>
</dbReference>
<accession>A0A0X8FL93</accession>
<name>A0A0X8FL93_9LACT</name>
<dbReference type="EMBL" id="CP014163">
    <property type="protein sequence ID" value="AMB99375.1"/>
    <property type="molecule type" value="Genomic_DNA"/>
</dbReference>
<gene>
    <name evidence="1" type="ORF">AWM75_04935</name>
</gene>
<dbReference type="InterPro" id="IPR036785">
    <property type="entry name" value="YkyA-like_sf"/>
</dbReference>
<dbReference type="AlphaFoldDB" id="A0A0X8FL93"/>
<protein>
    <submittedName>
        <fullName evidence="1">Uncharacterized protein</fullName>
    </submittedName>
</protein>
<dbReference type="PROSITE" id="PS51257">
    <property type="entry name" value="PROKAR_LIPOPROTEIN"/>
    <property type="match status" value="1"/>
</dbReference>
<dbReference type="Proteomes" id="UP000062260">
    <property type="component" value="Chromosome"/>
</dbReference>
<reference evidence="1 2" key="1">
    <citation type="journal article" date="2016" name="Genome Announc.">
        <title>Complete Genome Sequences of Aerococcus christensenii CCUG 28831T, Aerococcus sanguinicola CCUG 43001T, Aerococcus urinae CCUG 36881T, Aerococcus urinaeequi CCUG 28094T, Aerococcus urinaehominis CCUG 42038 BT, and Aerococcus viridans CCUG 4311T.</title>
        <authorList>
            <person name="Carkaci D."/>
            <person name="Dargis R."/>
            <person name="Nielsen X.C."/>
            <person name="Skovgaard O."/>
            <person name="Fuursted K."/>
            <person name="Christensen J.J."/>
        </authorList>
    </citation>
    <scope>NUCLEOTIDE SEQUENCE [LARGE SCALE GENOMIC DNA]</scope>
    <source>
        <strain evidence="1 2">CCUG42038B</strain>
    </source>
</reference>
<dbReference type="SUPFAM" id="SSF140423">
    <property type="entry name" value="MW0975(SA0943)-like"/>
    <property type="match status" value="1"/>
</dbReference>
<evidence type="ECO:0000313" key="1">
    <source>
        <dbReference type="EMBL" id="AMB99375.1"/>
    </source>
</evidence>